<name>A0A8J4YFI9_CHIOP</name>
<feature type="domain" description="BRCT" evidence="2">
    <location>
        <begin position="104"/>
        <end position="175"/>
    </location>
</feature>
<sequence>MESSICSQEETVNLYFVQRADDSPSSILLCASQACEEKFRTRWLSVEDCMQVTPTKEDIFICDPFEGQAFEYLVSCPKSIVVGPRCILSCLQRMEPIPLVPSPLHNTAMSRLVVTTTGFPKAEKEGLQRRVQHMSGIYSNNYHQDVTHLVVKMVGSEKYKVAVEQGVPTMTEQWVTAVWEAVVAGDTSEHVSATDECFQPYLCQPMHGLVVCVSQADQPTKMKLKRLIEENGEWRRRVVRGGRG</sequence>
<dbReference type="SMART" id="SM00292">
    <property type="entry name" value="BRCT"/>
    <property type="match status" value="1"/>
</dbReference>
<protein>
    <submittedName>
        <fullName evidence="3">DNA topoisomerase 2-binding protein 1-A</fullName>
    </submittedName>
</protein>
<dbReference type="InterPro" id="IPR036420">
    <property type="entry name" value="BRCT_dom_sf"/>
</dbReference>
<dbReference type="PANTHER" id="PTHR13561">
    <property type="entry name" value="DNA REPLICATION REGULATOR DPB11-RELATED"/>
    <property type="match status" value="1"/>
</dbReference>
<dbReference type="GO" id="GO:0007095">
    <property type="term" value="P:mitotic G2 DNA damage checkpoint signaling"/>
    <property type="evidence" value="ECO:0007669"/>
    <property type="project" value="TreeGrafter"/>
</dbReference>
<dbReference type="Gene3D" id="3.40.50.10190">
    <property type="entry name" value="BRCT domain"/>
    <property type="match status" value="2"/>
</dbReference>
<keyword evidence="4" id="KW-1185">Reference proteome</keyword>
<dbReference type="SUPFAM" id="SSF52113">
    <property type="entry name" value="BRCT domain"/>
    <property type="match status" value="1"/>
</dbReference>
<dbReference type="AlphaFoldDB" id="A0A8J4YFI9"/>
<dbReference type="GO" id="GO:0033314">
    <property type="term" value="P:mitotic DNA replication checkpoint signaling"/>
    <property type="evidence" value="ECO:0007669"/>
    <property type="project" value="TreeGrafter"/>
</dbReference>
<evidence type="ECO:0000259" key="2">
    <source>
        <dbReference type="PROSITE" id="PS50172"/>
    </source>
</evidence>
<organism evidence="3 4">
    <name type="scientific">Chionoecetes opilio</name>
    <name type="common">Atlantic snow crab</name>
    <name type="synonym">Cancer opilio</name>
    <dbReference type="NCBI Taxonomy" id="41210"/>
    <lineage>
        <taxon>Eukaryota</taxon>
        <taxon>Metazoa</taxon>
        <taxon>Ecdysozoa</taxon>
        <taxon>Arthropoda</taxon>
        <taxon>Crustacea</taxon>
        <taxon>Multicrustacea</taxon>
        <taxon>Malacostraca</taxon>
        <taxon>Eumalacostraca</taxon>
        <taxon>Eucarida</taxon>
        <taxon>Decapoda</taxon>
        <taxon>Pleocyemata</taxon>
        <taxon>Brachyura</taxon>
        <taxon>Eubrachyura</taxon>
        <taxon>Majoidea</taxon>
        <taxon>Majidae</taxon>
        <taxon>Chionoecetes</taxon>
    </lineage>
</organism>
<dbReference type="Proteomes" id="UP000770661">
    <property type="component" value="Unassembled WGS sequence"/>
</dbReference>
<proteinExistence type="predicted"/>
<comment type="caution">
    <text evidence="3">The sequence shown here is derived from an EMBL/GenBank/DDBJ whole genome shotgun (WGS) entry which is preliminary data.</text>
</comment>
<evidence type="ECO:0000256" key="1">
    <source>
        <dbReference type="ARBA" id="ARBA00022737"/>
    </source>
</evidence>
<dbReference type="PROSITE" id="PS50172">
    <property type="entry name" value="BRCT"/>
    <property type="match status" value="1"/>
</dbReference>
<evidence type="ECO:0000313" key="3">
    <source>
        <dbReference type="EMBL" id="KAG0725608.1"/>
    </source>
</evidence>
<accession>A0A8J4YFI9</accession>
<dbReference type="GO" id="GO:0006270">
    <property type="term" value="P:DNA replication initiation"/>
    <property type="evidence" value="ECO:0007669"/>
    <property type="project" value="TreeGrafter"/>
</dbReference>
<dbReference type="InterPro" id="IPR001357">
    <property type="entry name" value="BRCT_dom"/>
</dbReference>
<dbReference type="InterPro" id="IPR049396">
    <property type="entry name" value="ECT2_BRCT0"/>
</dbReference>
<dbReference type="EMBL" id="JACEEZ010005461">
    <property type="protein sequence ID" value="KAG0725608.1"/>
    <property type="molecule type" value="Genomic_DNA"/>
</dbReference>
<dbReference type="Pfam" id="PF12738">
    <property type="entry name" value="PTCB-BRCT"/>
    <property type="match status" value="1"/>
</dbReference>
<dbReference type="Pfam" id="PF21243">
    <property type="entry name" value="ECT2_BRCT0"/>
    <property type="match status" value="1"/>
</dbReference>
<dbReference type="PANTHER" id="PTHR13561:SF20">
    <property type="entry name" value="DNA TOPOISOMERASE 2-BINDING PROTEIN 1"/>
    <property type="match status" value="1"/>
</dbReference>
<dbReference type="OrthoDB" id="251770at2759"/>
<reference evidence="3" key="1">
    <citation type="submission" date="2020-07" db="EMBL/GenBank/DDBJ databases">
        <title>The High-quality genome of the commercially important snow crab, Chionoecetes opilio.</title>
        <authorList>
            <person name="Jeong J.-H."/>
            <person name="Ryu S."/>
        </authorList>
    </citation>
    <scope>NUCLEOTIDE SEQUENCE</scope>
    <source>
        <strain evidence="3">MADBK_172401_WGS</strain>
        <tissue evidence="3">Digestive gland</tissue>
    </source>
</reference>
<evidence type="ECO:0000313" key="4">
    <source>
        <dbReference type="Proteomes" id="UP000770661"/>
    </source>
</evidence>
<keyword evidence="1" id="KW-0677">Repeat</keyword>
<gene>
    <name evidence="3" type="primary">topbp1-A</name>
    <name evidence="3" type="ORF">GWK47_038282</name>
</gene>